<reference evidence="9" key="2">
    <citation type="submission" date="2023-06" db="EMBL/GenBank/DDBJ databases">
        <authorList>
            <consortium name="Lawrence Berkeley National Laboratory"/>
            <person name="Haridas S."/>
            <person name="Hensen N."/>
            <person name="Bonometti L."/>
            <person name="Westerberg I."/>
            <person name="Brannstrom I.O."/>
            <person name="Guillou S."/>
            <person name="Cros-Aarteil S."/>
            <person name="Calhoun S."/>
            <person name="Kuo A."/>
            <person name="Mondo S."/>
            <person name="Pangilinan J."/>
            <person name="Riley R."/>
            <person name="Labutti K."/>
            <person name="Andreopoulos B."/>
            <person name="Lipzen A."/>
            <person name="Chen C."/>
            <person name="Yanf M."/>
            <person name="Daum C."/>
            <person name="Ng V."/>
            <person name="Clum A."/>
            <person name="Steindorff A."/>
            <person name="Ohm R."/>
            <person name="Martin F."/>
            <person name="Silar P."/>
            <person name="Natvig D."/>
            <person name="Lalanne C."/>
            <person name="Gautier V."/>
            <person name="Ament-Velasquez S.L."/>
            <person name="Kruys A."/>
            <person name="Hutchinson M.I."/>
            <person name="Powell A.J."/>
            <person name="Barry K."/>
            <person name="Miller A.N."/>
            <person name="Grigoriev I.V."/>
            <person name="Debuchy R."/>
            <person name="Gladieux P."/>
            <person name="Thoren M.H."/>
            <person name="Johannesson H."/>
        </authorList>
    </citation>
    <scope>NUCLEOTIDE SEQUENCE</scope>
    <source>
        <strain evidence="9">CBS 958.72</strain>
    </source>
</reference>
<dbReference type="GO" id="GO:0005739">
    <property type="term" value="C:mitochondrion"/>
    <property type="evidence" value="ECO:0007669"/>
    <property type="project" value="UniProtKB-SubCell"/>
</dbReference>
<dbReference type="SUPFAM" id="SSF52096">
    <property type="entry name" value="ClpP/crotonase"/>
    <property type="match status" value="1"/>
</dbReference>
<gene>
    <name evidence="9" type="ORF">B0T24DRAFT_19958</name>
</gene>
<dbReference type="InterPro" id="IPR018376">
    <property type="entry name" value="Enoyl-CoA_hyd/isom_CS"/>
</dbReference>
<evidence type="ECO:0000313" key="9">
    <source>
        <dbReference type="EMBL" id="KAK3382649.1"/>
    </source>
</evidence>
<evidence type="ECO:0000256" key="3">
    <source>
        <dbReference type="ARBA" id="ARBA00022946"/>
    </source>
</evidence>
<evidence type="ECO:0000256" key="1">
    <source>
        <dbReference type="ARBA" id="ARBA00004173"/>
    </source>
</evidence>
<dbReference type="PANTHER" id="PTHR43602">
    <property type="match status" value="1"/>
</dbReference>
<evidence type="ECO:0000256" key="7">
    <source>
        <dbReference type="ARBA" id="ARBA00040545"/>
    </source>
</evidence>
<dbReference type="InterPro" id="IPR052377">
    <property type="entry name" value="Mitochondrial_ECH-domain"/>
</dbReference>
<keyword evidence="3" id="KW-0809">Transit peptide</keyword>
<dbReference type="InterPro" id="IPR014748">
    <property type="entry name" value="Enoyl-CoA_hydra_C"/>
</dbReference>
<organism evidence="9 10">
    <name type="scientific">Lasiosphaeria ovina</name>
    <dbReference type="NCBI Taxonomy" id="92902"/>
    <lineage>
        <taxon>Eukaryota</taxon>
        <taxon>Fungi</taxon>
        <taxon>Dikarya</taxon>
        <taxon>Ascomycota</taxon>
        <taxon>Pezizomycotina</taxon>
        <taxon>Sordariomycetes</taxon>
        <taxon>Sordariomycetidae</taxon>
        <taxon>Sordariales</taxon>
        <taxon>Lasiosphaeriaceae</taxon>
        <taxon>Lasiosphaeria</taxon>
    </lineage>
</organism>
<keyword evidence="10" id="KW-1185">Reference proteome</keyword>
<comment type="similarity">
    <text evidence="8">Belongs to the enoyl-CoA hydratase/isomerase family.</text>
</comment>
<evidence type="ECO:0000256" key="2">
    <source>
        <dbReference type="ARBA" id="ARBA00022832"/>
    </source>
</evidence>
<evidence type="ECO:0000256" key="5">
    <source>
        <dbReference type="ARBA" id="ARBA00023128"/>
    </source>
</evidence>
<evidence type="ECO:0000256" key="6">
    <source>
        <dbReference type="ARBA" id="ARBA00037410"/>
    </source>
</evidence>
<dbReference type="InterPro" id="IPR029045">
    <property type="entry name" value="ClpP/crotonase-like_dom_sf"/>
</dbReference>
<keyword evidence="4" id="KW-0443">Lipid metabolism</keyword>
<keyword evidence="5" id="KW-0496">Mitochondrion</keyword>
<proteinExistence type="inferred from homology"/>
<dbReference type="InterPro" id="IPR001753">
    <property type="entry name" value="Enoyl-CoA_hydra/iso"/>
</dbReference>
<dbReference type="Gene3D" id="1.10.12.10">
    <property type="entry name" value="Lyase 2-enoyl-coa Hydratase, Chain A, domain 2"/>
    <property type="match status" value="1"/>
</dbReference>
<name>A0AAE0NJM9_9PEZI</name>
<sequence>MTLPRLPRHAAYVHFSNPRRRNALSLQVLRSLQDQLIAHNTSPATGQRLFLPPFKPPMLTQLEQASNSKHIQDTSYAWLVSARAWARDRAGLPNVLVLASPNDSPERAPVFSSGHDLSELRTLSPSDVRDTFRLCAEVMSLIRRSPALVVGRIHGLATAAGCQLALSTDLPIAHAAATNFQLPGAALGLPCTSPATAVSRRLGNGRAFRMLALAETVPAADLADAGVCLVSGGADGDPAAQRDALDTEVLRTVERLAQMPAQQNAMGKWAFWTQAGLHGQDYGLRDGGPTEDPRLGSGADGYEDAVDWAGRVMALHARSEDAREGFDAFAHKRKPVWLCLGGAAADPGQDTSG</sequence>
<dbReference type="Proteomes" id="UP001287356">
    <property type="component" value="Unassembled WGS sequence"/>
</dbReference>
<dbReference type="PANTHER" id="PTHR43602:SF1">
    <property type="entry name" value="ENOYL-COA HYDRATASE DOMAIN-CONTAINING PROTEIN 3, MITOCHONDRIAL"/>
    <property type="match status" value="1"/>
</dbReference>
<dbReference type="EMBL" id="JAULSN010000001">
    <property type="protein sequence ID" value="KAK3382649.1"/>
    <property type="molecule type" value="Genomic_DNA"/>
</dbReference>
<dbReference type="GO" id="GO:0006631">
    <property type="term" value="P:fatty acid metabolic process"/>
    <property type="evidence" value="ECO:0007669"/>
    <property type="project" value="UniProtKB-KW"/>
</dbReference>
<dbReference type="GO" id="GO:0016836">
    <property type="term" value="F:hydro-lyase activity"/>
    <property type="evidence" value="ECO:0007669"/>
    <property type="project" value="TreeGrafter"/>
</dbReference>
<evidence type="ECO:0000256" key="8">
    <source>
        <dbReference type="RuleBase" id="RU003707"/>
    </source>
</evidence>
<dbReference type="CDD" id="cd06558">
    <property type="entry name" value="crotonase-like"/>
    <property type="match status" value="1"/>
</dbReference>
<keyword evidence="2" id="KW-0276">Fatty acid metabolism</keyword>
<dbReference type="Pfam" id="PF00378">
    <property type="entry name" value="ECH_1"/>
    <property type="match status" value="1"/>
</dbReference>
<reference evidence="9" key="1">
    <citation type="journal article" date="2023" name="Mol. Phylogenet. Evol.">
        <title>Genome-scale phylogeny and comparative genomics of the fungal order Sordariales.</title>
        <authorList>
            <person name="Hensen N."/>
            <person name="Bonometti L."/>
            <person name="Westerberg I."/>
            <person name="Brannstrom I.O."/>
            <person name="Guillou S."/>
            <person name="Cros-Aarteil S."/>
            <person name="Calhoun S."/>
            <person name="Haridas S."/>
            <person name="Kuo A."/>
            <person name="Mondo S."/>
            <person name="Pangilinan J."/>
            <person name="Riley R."/>
            <person name="LaButti K."/>
            <person name="Andreopoulos B."/>
            <person name="Lipzen A."/>
            <person name="Chen C."/>
            <person name="Yan M."/>
            <person name="Daum C."/>
            <person name="Ng V."/>
            <person name="Clum A."/>
            <person name="Steindorff A."/>
            <person name="Ohm R.A."/>
            <person name="Martin F."/>
            <person name="Silar P."/>
            <person name="Natvig D.O."/>
            <person name="Lalanne C."/>
            <person name="Gautier V."/>
            <person name="Ament-Velasquez S.L."/>
            <person name="Kruys A."/>
            <person name="Hutchinson M.I."/>
            <person name="Powell A.J."/>
            <person name="Barry K."/>
            <person name="Miller A.N."/>
            <person name="Grigoriev I.V."/>
            <person name="Debuchy R."/>
            <person name="Gladieux P."/>
            <person name="Hiltunen Thoren M."/>
            <person name="Johannesson H."/>
        </authorList>
    </citation>
    <scope>NUCLEOTIDE SEQUENCE</scope>
    <source>
        <strain evidence="9">CBS 958.72</strain>
    </source>
</reference>
<accession>A0AAE0NJM9</accession>
<comment type="caution">
    <text evidence="9">The sequence shown here is derived from an EMBL/GenBank/DDBJ whole genome shotgun (WGS) entry which is preliminary data.</text>
</comment>
<evidence type="ECO:0000256" key="4">
    <source>
        <dbReference type="ARBA" id="ARBA00023098"/>
    </source>
</evidence>
<dbReference type="Gene3D" id="3.90.226.10">
    <property type="entry name" value="2-enoyl-CoA Hydratase, Chain A, domain 1"/>
    <property type="match status" value="1"/>
</dbReference>
<dbReference type="AlphaFoldDB" id="A0AAE0NJM9"/>
<evidence type="ECO:0000313" key="10">
    <source>
        <dbReference type="Proteomes" id="UP001287356"/>
    </source>
</evidence>
<dbReference type="PROSITE" id="PS00166">
    <property type="entry name" value="ENOYL_COA_HYDRATASE"/>
    <property type="match status" value="1"/>
</dbReference>
<comment type="function">
    <text evidence="6">May play a role in fatty acid biosynthesis and insulin sensitivity.</text>
</comment>
<protein>
    <recommendedName>
        <fullName evidence="7">Enoyl-CoA hydratase domain-containing protein 3, mitochondrial</fullName>
    </recommendedName>
</protein>
<comment type="subcellular location">
    <subcellularLocation>
        <location evidence="1">Mitochondrion</location>
    </subcellularLocation>
</comment>